<organism evidence="2 3">
    <name type="scientific">Sphingobacterium kitahiroshimense</name>
    <dbReference type="NCBI Taxonomy" id="470446"/>
    <lineage>
        <taxon>Bacteria</taxon>
        <taxon>Pseudomonadati</taxon>
        <taxon>Bacteroidota</taxon>
        <taxon>Sphingobacteriia</taxon>
        <taxon>Sphingobacteriales</taxon>
        <taxon>Sphingobacteriaceae</taxon>
        <taxon>Sphingobacterium</taxon>
    </lineage>
</organism>
<dbReference type="SUPFAM" id="SSF51735">
    <property type="entry name" value="NAD(P)-binding Rossmann-fold domains"/>
    <property type="match status" value="1"/>
</dbReference>
<dbReference type="EMBL" id="JBDJNQ010000003">
    <property type="protein sequence ID" value="MEN5377305.1"/>
    <property type="molecule type" value="Genomic_DNA"/>
</dbReference>
<dbReference type="Proteomes" id="UP001409291">
    <property type="component" value="Unassembled WGS sequence"/>
</dbReference>
<dbReference type="Pfam" id="PF01370">
    <property type="entry name" value="Epimerase"/>
    <property type="match status" value="1"/>
</dbReference>
<reference evidence="2 3" key="1">
    <citation type="submission" date="2024-04" db="EMBL/GenBank/DDBJ databases">
        <title>WGS of bacteria from Torrens River.</title>
        <authorList>
            <person name="Wyrsch E.R."/>
            <person name="Drigo B."/>
        </authorList>
    </citation>
    <scope>NUCLEOTIDE SEQUENCE [LARGE SCALE GENOMIC DNA]</scope>
    <source>
        <strain evidence="2 3">TWI391</strain>
    </source>
</reference>
<evidence type="ECO:0000313" key="3">
    <source>
        <dbReference type="Proteomes" id="UP001409291"/>
    </source>
</evidence>
<gene>
    <name evidence="2" type="ORF">ABE541_08550</name>
</gene>
<sequence>MILITGGTGFLGATLIKQLIDLGIDVIATKRSNSIIPEQLLSSSLIQWIDADICNYFDLEEAFQNITEVYHCAAVVSYQKQDAANMKKVNVEGTAYVVNLCLAHQARLVHVSSVAALGSSKNQAPVSEKDYWEYESSLSNYAISKYESEMEVWRGIAEGLNAVIVNPSVIIGASSGAKGSGAIFSLINKGLKYYPTGTVGVVDVEDVASIMRNLMAQKNISGERFIINNVNLSNKELLEKASALMGKAAPKIAVPPAVLMIAATLATAVASIKKEKSTLTKDSARASSEKLAYTDAKLQQALAFEYKPLETTLKEIAVRYN</sequence>
<protein>
    <submittedName>
        <fullName evidence="2">NAD-dependent epimerase/dehydratase family protein</fullName>
    </submittedName>
</protein>
<accession>A0ABV0BS23</accession>
<dbReference type="InterPro" id="IPR036291">
    <property type="entry name" value="NAD(P)-bd_dom_sf"/>
</dbReference>
<proteinExistence type="predicted"/>
<dbReference type="PANTHER" id="PTHR48079:SF6">
    <property type="entry name" value="NAD(P)-BINDING DOMAIN-CONTAINING PROTEIN-RELATED"/>
    <property type="match status" value="1"/>
</dbReference>
<dbReference type="InterPro" id="IPR051783">
    <property type="entry name" value="NAD(P)-dependent_oxidoreduct"/>
</dbReference>
<evidence type="ECO:0000313" key="2">
    <source>
        <dbReference type="EMBL" id="MEN5377305.1"/>
    </source>
</evidence>
<evidence type="ECO:0000259" key="1">
    <source>
        <dbReference type="Pfam" id="PF01370"/>
    </source>
</evidence>
<comment type="caution">
    <text evidence="2">The sequence shown here is derived from an EMBL/GenBank/DDBJ whole genome shotgun (WGS) entry which is preliminary data.</text>
</comment>
<dbReference type="RefSeq" id="WP_183916338.1">
    <property type="nucleotide sequence ID" value="NZ_JBDJLH010000004.1"/>
</dbReference>
<dbReference type="Gene3D" id="3.40.50.720">
    <property type="entry name" value="NAD(P)-binding Rossmann-like Domain"/>
    <property type="match status" value="1"/>
</dbReference>
<feature type="domain" description="NAD-dependent epimerase/dehydratase" evidence="1">
    <location>
        <begin position="2"/>
        <end position="223"/>
    </location>
</feature>
<name>A0ABV0BS23_9SPHI</name>
<dbReference type="InterPro" id="IPR001509">
    <property type="entry name" value="Epimerase_deHydtase"/>
</dbReference>
<dbReference type="PANTHER" id="PTHR48079">
    <property type="entry name" value="PROTEIN YEEZ"/>
    <property type="match status" value="1"/>
</dbReference>
<keyword evidence="3" id="KW-1185">Reference proteome</keyword>